<gene>
    <name evidence="2" type="ORF">SAMN05216469_102407</name>
</gene>
<feature type="transmembrane region" description="Helical" evidence="1">
    <location>
        <begin position="116"/>
        <end position="138"/>
    </location>
</feature>
<reference evidence="2 3" key="1">
    <citation type="submission" date="2016-10" db="EMBL/GenBank/DDBJ databases">
        <authorList>
            <person name="de Groot N.N."/>
        </authorList>
    </citation>
    <scope>NUCLEOTIDE SEQUENCE [LARGE SCALE GENOMIC DNA]</scope>
    <source>
        <strain evidence="2 3">KH2T6</strain>
    </source>
</reference>
<dbReference type="OrthoDB" id="1821367at2"/>
<keyword evidence="1" id="KW-0472">Membrane</keyword>
<dbReference type="Proteomes" id="UP000186015">
    <property type="component" value="Unassembled WGS sequence"/>
</dbReference>
<evidence type="ECO:0000256" key="1">
    <source>
        <dbReference type="SAM" id="Phobius"/>
    </source>
</evidence>
<dbReference type="RefSeq" id="WP_074830043.1">
    <property type="nucleotide sequence ID" value="NZ_FOAT01000002.1"/>
</dbReference>
<accession>A0A1H7H6D8</accession>
<keyword evidence="1" id="KW-0812">Transmembrane</keyword>
<dbReference type="EMBL" id="FOAT01000002">
    <property type="protein sequence ID" value="SEK45993.1"/>
    <property type="molecule type" value="Genomic_DNA"/>
</dbReference>
<sequence length="142" mass="16722">MYEELIKDILYETLLTILMVRNIFMLRKARALRRDVKAGKTEKVKARITLVRFSVEPRGRMARGEYEKDGRKIKCSMICACSMHYIHRKDEIEVIIGESDGRFFALDEQQTKNAVITWWVLTFLPGVYVLIFLVDIIYQITK</sequence>
<dbReference type="AlphaFoldDB" id="A0A1H7H6D8"/>
<name>A0A1H7H6D8_RUMAL</name>
<evidence type="ECO:0000313" key="2">
    <source>
        <dbReference type="EMBL" id="SEK45993.1"/>
    </source>
</evidence>
<keyword evidence="1" id="KW-1133">Transmembrane helix</keyword>
<protein>
    <submittedName>
        <fullName evidence="2">Uncharacterized protein</fullName>
    </submittedName>
</protein>
<evidence type="ECO:0000313" key="3">
    <source>
        <dbReference type="Proteomes" id="UP000186015"/>
    </source>
</evidence>
<proteinExistence type="predicted"/>
<organism evidence="2 3">
    <name type="scientific">Ruminococcus albus</name>
    <dbReference type="NCBI Taxonomy" id="1264"/>
    <lineage>
        <taxon>Bacteria</taxon>
        <taxon>Bacillati</taxon>
        <taxon>Bacillota</taxon>
        <taxon>Clostridia</taxon>
        <taxon>Eubacteriales</taxon>
        <taxon>Oscillospiraceae</taxon>
        <taxon>Ruminococcus</taxon>
    </lineage>
</organism>